<evidence type="ECO:0000256" key="4">
    <source>
        <dbReference type="ARBA" id="ARBA00023242"/>
    </source>
</evidence>
<dbReference type="Proteomes" id="UP001234989">
    <property type="component" value="Chromosome 7"/>
</dbReference>
<evidence type="ECO:0000313" key="6">
    <source>
        <dbReference type="EMBL" id="WMV39273.1"/>
    </source>
</evidence>
<reference evidence="6" key="1">
    <citation type="submission" date="2023-08" db="EMBL/GenBank/DDBJ databases">
        <title>A de novo genome assembly of Solanum verrucosum Schlechtendal, a Mexican diploid species geographically isolated from the other diploid A-genome species in potato relatives.</title>
        <authorList>
            <person name="Hosaka K."/>
        </authorList>
    </citation>
    <scope>NUCLEOTIDE SEQUENCE</scope>
    <source>
        <tissue evidence="6">Young leaves</tissue>
    </source>
</reference>
<dbReference type="Gene3D" id="2.170.150.80">
    <property type="entry name" value="NAC domain"/>
    <property type="match status" value="1"/>
</dbReference>
<gene>
    <name evidence="6" type="ORF">MTR67_032658</name>
</gene>
<evidence type="ECO:0000313" key="7">
    <source>
        <dbReference type="Proteomes" id="UP001234989"/>
    </source>
</evidence>
<dbReference type="SUPFAM" id="SSF101941">
    <property type="entry name" value="NAC domain"/>
    <property type="match status" value="1"/>
</dbReference>
<sequence length="99" mass="11378">MWKPQGKGKEVFDNKGRLMGYVKSLKYTGESDNKNANGEWLMTEYYLYDGYLVAREIKSKGYVIYDINVEENDVGYEVLAILDKEDDGNLNVECLQGHP</sequence>
<feature type="domain" description="NAC" evidence="5">
    <location>
        <begin position="1"/>
        <end position="70"/>
    </location>
</feature>
<dbReference type="GO" id="GO:0003677">
    <property type="term" value="F:DNA binding"/>
    <property type="evidence" value="ECO:0007669"/>
    <property type="project" value="UniProtKB-KW"/>
</dbReference>
<keyword evidence="7" id="KW-1185">Reference proteome</keyword>
<name>A0AAF0ZI83_SOLVR</name>
<evidence type="ECO:0000256" key="1">
    <source>
        <dbReference type="ARBA" id="ARBA00023015"/>
    </source>
</evidence>
<dbReference type="InterPro" id="IPR003441">
    <property type="entry name" value="NAC-dom"/>
</dbReference>
<dbReference type="InterPro" id="IPR036093">
    <property type="entry name" value="NAC_dom_sf"/>
</dbReference>
<protein>
    <recommendedName>
        <fullName evidence="5">NAC domain-containing protein</fullName>
    </recommendedName>
</protein>
<keyword evidence="3" id="KW-0804">Transcription</keyword>
<keyword evidence="4" id="KW-0539">Nucleus</keyword>
<organism evidence="6 7">
    <name type="scientific">Solanum verrucosum</name>
    <dbReference type="NCBI Taxonomy" id="315347"/>
    <lineage>
        <taxon>Eukaryota</taxon>
        <taxon>Viridiplantae</taxon>
        <taxon>Streptophyta</taxon>
        <taxon>Embryophyta</taxon>
        <taxon>Tracheophyta</taxon>
        <taxon>Spermatophyta</taxon>
        <taxon>Magnoliopsida</taxon>
        <taxon>eudicotyledons</taxon>
        <taxon>Gunneridae</taxon>
        <taxon>Pentapetalae</taxon>
        <taxon>asterids</taxon>
        <taxon>lamiids</taxon>
        <taxon>Solanales</taxon>
        <taxon>Solanaceae</taxon>
        <taxon>Solanoideae</taxon>
        <taxon>Solaneae</taxon>
        <taxon>Solanum</taxon>
    </lineage>
</organism>
<evidence type="ECO:0000256" key="2">
    <source>
        <dbReference type="ARBA" id="ARBA00023125"/>
    </source>
</evidence>
<dbReference type="AlphaFoldDB" id="A0AAF0ZI83"/>
<keyword evidence="2" id="KW-0238">DNA-binding</keyword>
<proteinExistence type="predicted"/>
<keyword evidence="1" id="KW-0805">Transcription regulation</keyword>
<dbReference type="EMBL" id="CP133618">
    <property type="protein sequence ID" value="WMV39273.1"/>
    <property type="molecule type" value="Genomic_DNA"/>
</dbReference>
<evidence type="ECO:0000259" key="5">
    <source>
        <dbReference type="PROSITE" id="PS51005"/>
    </source>
</evidence>
<dbReference type="PROSITE" id="PS51005">
    <property type="entry name" value="NAC"/>
    <property type="match status" value="1"/>
</dbReference>
<accession>A0AAF0ZI83</accession>
<evidence type="ECO:0000256" key="3">
    <source>
        <dbReference type="ARBA" id="ARBA00023163"/>
    </source>
</evidence>
<dbReference type="GO" id="GO:0006355">
    <property type="term" value="P:regulation of DNA-templated transcription"/>
    <property type="evidence" value="ECO:0007669"/>
    <property type="project" value="InterPro"/>
</dbReference>